<name>A0A2U3L2I9_9BACT</name>
<proteinExistence type="predicted"/>
<reference evidence="3" key="1">
    <citation type="submission" date="2018-02" db="EMBL/GenBank/DDBJ databases">
        <authorList>
            <person name="Hausmann B."/>
        </authorList>
    </citation>
    <scope>NUCLEOTIDE SEQUENCE [LARGE SCALE GENOMIC DNA]</scope>
    <source>
        <strain evidence="3">Peat soil MAG SbA1</strain>
    </source>
</reference>
<dbReference type="AlphaFoldDB" id="A0A2U3L2I9"/>
<dbReference type="EMBL" id="OMOD01000159">
    <property type="protein sequence ID" value="SPF46060.1"/>
    <property type="molecule type" value="Genomic_DNA"/>
</dbReference>
<dbReference type="Proteomes" id="UP000238701">
    <property type="component" value="Unassembled WGS sequence"/>
</dbReference>
<evidence type="ECO:0000313" key="3">
    <source>
        <dbReference type="Proteomes" id="UP000238701"/>
    </source>
</evidence>
<protein>
    <submittedName>
        <fullName evidence="2">Uncharacterized protein</fullName>
    </submittedName>
</protein>
<evidence type="ECO:0000313" key="2">
    <source>
        <dbReference type="EMBL" id="SPF46060.1"/>
    </source>
</evidence>
<evidence type="ECO:0000256" key="1">
    <source>
        <dbReference type="SAM" id="MobiDB-lite"/>
    </source>
</evidence>
<feature type="compositionally biased region" description="Pro residues" evidence="1">
    <location>
        <begin position="16"/>
        <end position="35"/>
    </location>
</feature>
<feature type="region of interest" description="Disordered" evidence="1">
    <location>
        <begin position="1"/>
        <end position="37"/>
    </location>
</feature>
<gene>
    <name evidence="2" type="ORF">SBA1_630009</name>
</gene>
<organism evidence="2 3">
    <name type="scientific">Candidatus Sulfotelmatobacter kueseliae</name>
    <dbReference type="NCBI Taxonomy" id="2042962"/>
    <lineage>
        <taxon>Bacteria</taxon>
        <taxon>Pseudomonadati</taxon>
        <taxon>Acidobacteriota</taxon>
        <taxon>Terriglobia</taxon>
        <taxon>Terriglobales</taxon>
        <taxon>Candidatus Korobacteraceae</taxon>
        <taxon>Candidatus Sulfotelmatobacter</taxon>
    </lineage>
</organism>
<accession>A0A2U3L2I9</accession>
<sequence>MRRRVDRQMVRHLPPSALPPAPGPEALPPGQPGPGRPLAIATCRTCRRSGELPDSHCRNEGSAHYLLMSTLIAYDICEALWS</sequence>